<name>A0A0A8YEH6_ARUDO</name>
<dbReference type="EMBL" id="GBRH01273857">
    <property type="protein sequence ID" value="JAD24038.1"/>
    <property type="molecule type" value="Transcribed_RNA"/>
</dbReference>
<reference evidence="1" key="2">
    <citation type="journal article" date="2015" name="Data Brief">
        <title>Shoot transcriptome of the giant reed, Arundo donax.</title>
        <authorList>
            <person name="Barrero R.A."/>
            <person name="Guerrero F.D."/>
            <person name="Moolhuijzen P."/>
            <person name="Goolsby J.A."/>
            <person name="Tidwell J."/>
            <person name="Bellgard S.E."/>
            <person name="Bellgard M.I."/>
        </authorList>
    </citation>
    <scope>NUCLEOTIDE SEQUENCE</scope>
    <source>
        <tissue evidence="1">Shoot tissue taken approximately 20 cm above the soil surface</tissue>
    </source>
</reference>
<organism evidence="1">
    <name type="scientific">Arundo donax</name>
    <name type="common">Giant reed</name>
    <name type="synonym">Donax arundinaceus</name>
    <dbReference type="NCBI Taxonomy" id="35708"/>
    <lineage>
        <taxon>Eukaryota</taxon>
        <taxon>Viridiplantae</taxon>
        <taxon>Streptophyta</taxon>
        <taxon>Embryophyta</taxon>
        <taxon>Tracheophyta</taxon>
        <taxon>Spermatophyta</taxon>
        <taxon>Magnoliopsida</taxon>
        <taxon>Liliopsida</taxon>
        <taxon>Poales</taxon>
        <taxon>Poaceae</taxon>
        <taxon>PACMAD clade</taxon>
        <taxon>Arundinoideae</taxon>
        <taxon>Arundineae</taxon>
        <taxon>Arundo</taxon>
    </lineage>
</organism>
<sequence length="49" mass="5392">MTPHILLSKGKKKRKENFAHSTRAILNARLKRNVLALGSNAPILNVSLA</sequence>
<reference evidence="1" key="1">
    <citation type="submission" date="2014-09" db="EMBL/GenBank/DDBJ databases">
        <authorList>
            <person name="Magalhaes I.L.F."/>
            <person name="Oliveira U."/>
            <person name="Santos F.R."/>
            <person name="Vidigal T.H.D.A."/>
            <person name="Brescovit A.D."/>
            <person name="Santos A.J."/>
        </authorList>
    </citation>
    <scope>NUCLEOTIDE SEQUENCE</scope>
    <source>
        <tissue evidence="1">Shoot tissue taken approximately 20 cm above the soil surface</tissue>
    </source>
</reference>
<dbReference type="AlphaFoldDB" id="A0A0A8YEH6"/>
<evidence type="ECO:0000313" key="1">
    <source>
        <dbReference type="EMBL" id="JAD24038.1"/>
    </source>
</evidence>
<proteinExistence type="predicted"/>
<accession>A0A0A8YEH6</accession>
<protein>
    <submittedName>
        <fullName evidence="1">Uncharacterized protein</fullName>
    </submittedName>
</protein>